<keyword evidence="2" id="KW-0378">Hydrolase</keyword>
<organism evidence="2 3">
    <name type="scientific">Prosthecobacter debontii</name>
    <dbReference type="NCBI Taxonomy" id="48467"/>
    <lineage>
        <taxon>Bacteria</taxon>
        <taxon>Pseudomonadati</taxon>
        <taxon>Verrucomicrobiota</taxon>
        <taxon>Verrucomicrobiia</taxon>
        <taxon>Verrucomicrobiales</taxon>
        <taxon>Verrucomicrobiaceae</taxon>
        <taxon>Prosthecobacter</taxon>
    </lineage>
</organism>
<evidence type="ECO:0000313" key="2">
    <source>
        <dbReference type="EMBL" id="SKB01633.1"/>
    </source>
</evidence>
<dbReference type="InterPro" id="IPR002931">
    <property type="entry name" value="Transglutaminase-like"/>
</dbReference>
<dbReference type="STRING" id="48467.SAMN02745166_03419"/>
<dbReference type="Pfam" id="PF01841">
    <property type="entry name" value="Transglut_core"/>
    <property type="match status" value="1"/>
</dbReference>
<dbReference type="AlphaFoldDB" id="A0A1T4YIW7"/>
<gene>
    <name evidence="2" type="ORF">SAMN02745166_03419</name>
</gene>
<protein>
    <submittedName>
        <fullName evidence="2">Transglutaminase-like enzyme, putative cysteine protease</fullName>
    </submittedName>
</protein>
<dbReference type="PANTHER" id="PTHR33490:SF6">
    <property type="entry name" value="SLL1049 PROTEIN"/>
    <property type="match status" value="1"/>
</dbReference>
<keyword evidence="3" id="KW-1185">Reference proteome</keyword>
<dbReference type="SMART" id="SM00460">
    <property type="entry name" value="TGc"/>
    <property type="match status" value="1"/>
</dbReference>
<dbReference type="Proteomes" id="UP000190774">
    <property type="component" value="Unassembled WGS sequence"/>
</dbReference>
<name>A0A1T4YIW7_9BACT</name>
<keyword evidence="2" id="KW-0645">Protease</keyword>
<feature type="domain" description="Transglutaminase-like" evidence="1">
    <location>
        <begin position="183"/>
        <end position="248"/>
    </location>
</feature>
<dbReference type="InterPro" id="IPR038765">
    <property type="entry name" value="Papain-like_cys_pep_sf"/>
</dbReference>
<sequence length="302" mass="34636">MPNQPVSDTPLTGMNLRVRHLTRFHYDGPVLDSYNDARLCPVSDPLQRCASFNLRLDPQVPIHTHHDFYLNRVDHFELHQPHEVLEVEAVSHVETRLDPRGCPPTGLTLDSLNLPEVHENYFDFVVESKFVTQNVAIWREAVDIIGQEVQDIWADAVKIGHHVHSIFAYDPDWTHVHTNASEALKDRRGVCQDYAHVMIALCRSQGIPARYVSGYFYNGKTGDENEASHAWMEIFLPTYGWKAWDPTHNREADSRYVKLAIGRDYDDAKPVSGRFRGKGRQHMDVIVQIRLPHDTTTLTRVG</sequence>
<evidence type="ECO:0000259" key="1">
    <source>
        <dbReference type="SMART" id="SM00460"/>
    </source>
</evidence>
<accession>A0A1T4YIW7</accession>
<dbReference type="Pfam" id="PF08379">
    <property type="entry name" value="Bact_transglu_N"/>
    <property type="match status" value="1"/>
</dbReference>
<dbReference type="InterPro" id="IPR013589">
    <property type="entry name" value="Bac_transglu_N"/>
</dbReference>
<dbReference type="Gene3D" id="3.10.620.30">
    <property type="match status" value="1"/>
</dbReference>
<dbReference type="PANTHER" id="PTHR33490">
    <property type="entry name" value="BLR5614 PROTEIN-RELATED"/>
    <property type="match status" value="1"/>
</dbReference>
<proteinExistence type="predicted"/>
<dbReference type="EMBL" id="FUYE01000012">
    <property type="protein sequence ID" value="SKB01633.1"/>
    <property type="molecule type" value="Genomic_DNA"/>
</dbReference>
<reference evidence="3" key="1">
    <citation type="submission" date="2017-02" db="EMBL/GenBank/DDBJ databases">
        <authorList>
            <person name="Varghese N."/>
            <person name="Submissions S."/>
        </authorList>
    </citation>
    <scope>NUCLEOTIDE SEQUENCE [LARGE SCALE GENOMIC DNA]</scope>
    <source>
        <strain evidence="3">ATCC 700200</strain>
    </source>
</reference>
<dbReference type="GO" id="GO:0006508">
    <property type="term" value="P:proteolysis"/>
    <property type="evidence" value="ECO:0007669"/>
    <property type="project" value="UniProtKB-KW"/>
</dbReference>
<dbReference type="SUPFAM" id="SSF54001">
    <property type="entry name" value="Cysteine proteinases"/>
    <property type="match status" value="1"/>
</dbReference>
<dbReference type="RefSeq" id="WP_078814614.1">
    <property type="nucleotide sequence ID" value="NZ_FUYE01000012.1"/>
</dbReference>
<dbReference type="OrthoDB" id="9787782at2"/>
<evidence type="ECO:0000313" key="3">
    <source>
        <dbReference type="Proteomes" id="UP000190774"/>
    </source>
</evidence>
<dbReference type="GO" id="GO:0008233">
    <property type="term" value="F:peptidase activity"/>
    <property type="evidence" value="ECO:0007669"/>
    <property type="project" value="UniProtKB-KW"/>
</dbReference>